<feature type="transmembrane region" description="Helical" evidence="1">
    <location>
        <begin position="345"/>
        <end position="363"/>
    </location>
</feature>
<feature type="transmembrane region" description="Helical" evidence="1">
    <location>
        <begin position="213"/>
        <end position="234"/>
    </location>
</feature>
<evidence type="ECO:0000313" key="5">
    <source>
        <dbReference type="Proteomes" id="UP000606115"/>
    </source>
</evidence>
<dbReference type="InterPro" id="IPR050879">
    <property type="entry name" value="Acyltransferase_3"/>
</dbReference>
<feature type="transmembrane region" description="Helical" evidence="1">
    <location>
        <begin position="37"/>
        <end position="59"/>
    </location>
</feature>
<feature type="transmembrane region" description="Helical" evidence="1">
    <location>
        <begin position="255"/>
        <end position="272"/>
    </location>
</feature>
<organism evidence="4 5">
    <name type="scientific">Glutamicibacter ardleyensis</name>
    <dbReference type="NCBI Taxonomy" id="225894"/>
    <lineage>
        <taxon>Bacteria</taxon>
        <taxon>Bacillati</taxon>
        <taxon>Actinomycetota</taxon>
        <taxon>Actinomycetes</taxon>
        <taxon>Micrococcales</taxon>
        <taxon>Micrococcaceae</taxon>
        <taxon>Glutamicibacter</taxon>
    </lineage>
</organism>
<gene>
    <name evidence="4" type="ORF">GCM10007173_07920</name>
</gene>
<name>A0ABQ2DEL6_9MICC</name>
<keyword evidence="4" id="KW-0012">Acyltransferase</keyword>
<evidence type="ECO:0000259" key="3">
    <source>
        <dbReference type="Pfam" id="PF19040"/>
    </source>
</evidence>
<feature type="transmembrane region" description="Helical" evidence="1">
    <location>
        <begin position="384"/>
        <end position="404"/>
    </location>
</feature>
<dbReference type="Proteomes" id="UP000606115">
    <property type="component" value="Unassembled WGS sequence"/>
</dbReference>
<dbReference type="Pfam" id="PF19040">
    <property type="entry name" value="SGNH"/>
    <property type="match status" value="1"/>
</dbReference>
<feature type="transmembrane region" description="Helical" evidence="1">
    <location>
        <begin position="154"/>
        <end position="174"/>
    </location>
</feature>
<keyword evidence="1" id="KW-1133">Transmembrane helix</keyword>
<keyword evidence="1" id="KW-0812">Transmembrane</keyword>
<reference evidence="5" key="1">
    <citation type="journal article" date="2019" name="Int. J. Syst. Evol. Microbiol.">
        <title>The Global Catalogue of Microorganisms (GCM) 10K type strain sequencing project: providing services to taxonomists for standard genome sequencing and annotation.</title>
        <authorList>
            <consortium name="The Broad Institute Genomics Platform"/>
            <consortium name="The Broad Institute Genome Sequencing Center for Infectious Disease"/>
            <person name="Wu L."/>
            <person name="Ma J."/>
        </authorList>
    </citation>
    <scope>NUCLEOTIDE SEQUENCE [LARGE SCALE GENOMIC DNA]</scope>
    <source>
        <strain evidence="5">CGMCC 1.3685</strain>
    </source>
</reference>
<feature type="transmembrane region" description="Helical" evidence="1">
    <location>
        <begin position="186"/>
        <end position="207"/>
    </location>
</feature>
<dbReference type="InterPro" id="IPR002656">
    <property type="entry name" value="Acyl_transf_3_dom"/>
</dbReference>
<comment type="caution">
    <text evidence="4">The sequence shown here is derived from an EMBL/GenBank/DDBJ whole genome shotgun (WGS) entry which is preliminary data.</text>
</comment>
<feature type="domain" description="SGNH" evidence="3">
    <location>
        <begin position="463"/>
        <end position="685"/>
    </location>
</feature>
<dbReference type="PANTHER" id="PTHR23028">
    <property type="entry name" value="ACETYLTRANSFERASE"/>
    <property type="match status" value="1"/>
</dbReference>
<sequence>MSSAPANIKNFRPEIQALRALAVLLVVAYHLEPGVLPGGYIGVDIFFVISGFLITSHLLREAQRTGTVNLASFFAGRARRILPAAMLVIVVVIVAGLLILPKTLWGTLGIQALASAFSVQNWVLAADAVDYLAAEEAAGPLQHFWSLGVEEQFYLFWPLIVLVVCVLVKQNFPGPRTDRFASRRRVIFLSFMIIALISLGYSIYTGYSGDAAGYFITTTRIWELAVGGLLAVLMDAHANGSFTLPRWTSSAAVRNTLVLISLVSILGAALTYDAQTVFPGIAAALPVLSCVAIIIAGNTRGLGSLHLLVQWKPVQWIGLASYSLYLWHWPLIVFVTHLLGHDPNPIQTLALLAGSLLLAWASLKFVESPARQFKPLAGSAKLSLVAGAAAVAVVAGTALIPGIAQRESIEKDQQAVAQLIQDPPAGFGAASVGSGAPAYLPETTQIIPVPATAEDDQPDLGECVQDPQSTQIKECEFGSKNASFTVALVGDSHAAHWFEALAEHAKERGWKVVTYLKNSCPFSATERTAERDGGINCAEANKQTLERLKSRDDINAVVAANWAGASFVADAAQGYAQQWSKLEDAGLPVYAVVDTPRPPKDEYARDCVEEHSAEPEACSFDKAVAFESGDVTKQAAKHEPRVKVLDFSDQFCIDERCPSVIGNVLVYRDKHHISDTYMRTLATVFGERLESAMNAQ</sequence>
<protein>
    <submittedName>
        <fullName evidence="4">Acyltransferase</fullName>
    </submittedName>
</protein>
<evidence type="ECO:0000259" key="2">
    <source>
        <dbReference type="Pfam" id="PF01757"/>
    </source>
</evidence>
<keyword evidence="1" id="KW-0472">Membrane</keyword>
<keyword evidence="4" id="KW-0808">Transferase</keyword>
<feature type="transmembrane region" description="Helical" evidence="1">
    <location>
        <begin position="278"/>
        <end position="296"/>
    </location>
</feature>
<feature type="transmembrane region" description="Helical" evidence="1">
    <location>
        <begin position="316"/>
        <end position="339"/>
    </location>
</feature>
<dbReference type="RefSeq" id="WP_188683866.1">
    <property type="nucleotide sequence ID" value="NZ_BMKX01000001.1"/>
</dbReference>
<accession>A0ABQ2DEL6</accession>
<dbReference type="GeneID" id="303303184"/>
<dbReference type="EMBL" id="BMKX01000001">
    <property type="protein sequence ID" value="GGJ51760.1"/>
    <property type="molecule type" value="Genomic_DNA"/>
</dbReference>
<evidence type="ECO:0000313" key="4">
    <source>
        <dbReference type="EMBL" id="GGJ51760.1"/>
    </source>
</evidence>
<feature type="domain" description="Acyltransferase 3" evidence="2">
    <location>
        <begin position="14"/>
        <end position="361"/>
    </location>
</feature>
<dbReference type="GO" id="GO:0016746">
    <property type="term" value="F:acyltransferase activity"/>
    <property type="evidence" value="ECO:0007669"/>
    <property type="project" value="UniProtKB-KW"/>
</dbReference>
<dbReference type="Pfam" id="PF01757">
    <property type="entry name" value="Acyl_transf_3"/>
    <property type="match status" value="1"/>
</dbReference>
<proteinExistence type="predicted"/>
<dbReference type="PANTHER" id="PTHR23028:SF53">
    <property type="entry name" value="ACYL_TRANSF_3 DOMAIN-CONTAINING PROTEIN"/>
    <property type="match status" value="1"/>
</dbReference>
<dbReference type="InterPro" id="IPR043968">
    <property type="entry name" value="SGNH"/>
</dbReference>
<keyword evidence="5" id="KW-1185">Reference proteome</keyword>
<feature type="transmembrane region" description="Helical" evidence="1">
    <location>
        <begin position="80"/>
        <end position="100"/>
    </location>
</feature>
<evidence type="ECO:0000256" key="1">
    <source>
        <dbReference type="SAM" id="Phobius"/>
    </source>
</evidence>